<dbReference type="Proteomes" id="UP000748752">
    <property type="component" value="Unassembled WGS sequence"/>
</dbReference>
<proteinExistence type="predicted"/>
<evidence type="ECO:0000259" key="7">
    <source>
        <dbReference type="Pfam" id="PF06271"/>
    </source>
</evidence>
<keyword evidence="2" id="KW-1003">Cell membrane</keyword>
<evidence type="ECO:0000256" key="3">
    <source>
        <dbReference type="ARBA" id="ARBA00022692"/>
    </source>
</evidence>
<evidence type="ECO:0000256" key="1">
    <source>
        <dbReference type="ARBA" id="ARBA00004651"/>
    </source>
</evidence>
<evidence type="ECO:0000313" key="8">
    <source>
        <dbReference type="EMBL" id="MBK1633506.1"/>
    </source>
</evidence>
<keyword evidence="5 6" id="KW-0472">Membrane</keyword>
<dbReference type="PANTHER" id="PTHR36115">
    <property type="entry name" value="PROLINE-RICH ANTIGEN HOMOLOG-RELATED"/>
    <property type="match status" value="1"/>
</dbReference>
<dbReference type="PANTHER" id="PTHR36115:SF10">
    <property type="entry name" value="RDD DOMAIN-CONTAINING PROTEIN"/>
    <property type="match status" value="1"/>
</dbReference>
<sequence length="164" mass="17863">MSDTLTSAAEPGANLGQARVPGLLRRLATMLYDLMLLAGVLVVAAAVFYTLYNLLTGSEAITGAARLLFQAYLLAVIAAYYVYFWTGGRQTLGMRSWRTLLLRTDGGVPTPADALRRLAFAALTLLPLGAGLLWVLFDRDGLAWYDRLSGTRPVLAAKRKRKGR</sequence>
<comment type="caution">
    <text evidence="8">The sequence shown here is derived from an EMBL/GenBank/DDBJ whole genome shotgun (WGS) entry which is preliminary data.</text>
</comment>
<evidence type="ECO:0000256" key="6">
    <source>
        <dbReference type="SAM" id="Phobius"/>
    </source>
</evidence>
<evidence type="ECO:0000256" key="2">
    <source>
        <dbReference type="ARBA" id="ARBA00022475"/>
    </source>
</evidence>
<feature type="transmembrane region" description="Helical" evidence="6">
    <location>
        <begin position="67"/>
        <end position="86"/>
    </location>
</feature>
<feature type="transmembrane region" description="Helical" evidence="6">
    <location>
        <begin position="118"/>
        <end position="137"/>
    </location>
</feature>
<organism evidence="8 9">
    <name type="scientific">Thiohalocapsa halophila</name>
    <dbReference type="NCBI Taxonomy" id="69359"/>
    <lineage>
        <taxon>Bacteria</taxon>
        <taxon>Pseudomonadati</taxon>
        <taxon>Pseudomonadota</taxon>
        <taxon>Gammaproteobacteria</taxon>
        <taxon>Chromatiales</taxon>
        <taxon>Chromatiaceae</taxon>
        <taxon>Thiohalocapsa</taxon>
    </lineage>
</organism>
<dbReference type="Pfam" id="PF06271">
    <property type="entry name" value="RDD"/>
    <property type="match status" value="1"/>
</dbReference>
<evidence type="ECO:0000313" key="9">
    <source>
        <dbReference type="Proteomes" id="UP000748752"/>
    </source>
</evidence>
<keyword evidence="3 6" id="KW-0812">Transmembrane</keyword>
<evidence type="ECO:0000256" key="5">
    <source>
        <dbReference type="ARBA" id="ARBA00023136"/>
    </source>
</evidence>
<dbReference type="InterPro" id="IPR051791">
    <property type="entry name" value="Pra-immunoreactive"/>
</dbReference>
<feature type="domain" description="RDD" evidence="7">
    <location>
        <begin position="20"/>
        <end position="150"/>
    </location>
</feature>
<name>A0ABS1CQ71_9GAMM</name>
<reference evidence="8 9" key="1">
    <citation type="journal article" date="2020" name="Microorganisms">
        <title>Osmotic Adaptation and Compatible Solute Biosynthesis of Phototrophic Bacteria as Revealed from Genome Analyses.</title>
        <authorList>
            <person name="Imhoff J.F."/>
            <person name="Rahn T."/>
            <person name="Kunzel S."/>
            <person name="Keller A."/>
            <person name="Neulinger S.C."/>
        </authorList>
    </citation>
    <scope>NUCLEOTIDE SEQUENCE [LARGE SCALE GENOMIC DNA]</scope>
    <source>
        <strain evidence="8 9">DSM 6210</strain>
    </source>
</reference>
<keyword evidence="9" id="KW-1185">Reference proteome</keyword>
<accession>A0ABS1CQ71</accession>
<dbReference type="InterPro" id="IPR010432">
    <property type="entry name" value="RDD"/>
</dbReference>
<keyword evidence="4 6" id="KW-1133">Transmembrane helix</keyword>
<comment type="subcellular location">
    <subcellularLocation>
        <location evidence="1">Cell membrane</location>
        <topology evidence="1">Multi-pass membrane protein</topology>
    </subcellularLocation>
</comment>
<gene>
    <name evidence="8" type="ORF">CKO31_22715</name>
</gene>
<evidence type="ECO:0000256" key="4">
    <source>
        <dbReference type="ARBA" id="ARBA00022989"/>
    </source>
</evidence>
<dbReference type="EMBL" id="NRRV01000090">
    <property type="protein sequence ID" value="MBK1633506.1"/>
    <property type="molecule type" value="Genomic_DNA"/>
</dbReference>
<feature type="transmembrane region" description="Helical" evidence="6">
    <location>
        <begin position="34"/>
        <end position="55"/>
    </location>
</feature>
<protein>
    <recommendedName>
        <fullName evidence="7">RDD domain-containing protein</fullName>
    </recommendedName>
</protein>